<accession>A0A418SCC2</accession>
<dbReference type="Pfam" id="PF02036">
    <property type="entry name" value="SCP2"/>
    <property type="match status" value="1"/>
</dbReference>
<dbReference type="InterPro" id="IPR036527">
    <property type="entry name" value="SCP2_sterol-bd_dom_sf"/>
</dbReference>
<evidence type="ECO:0000313" key="3">
    <source>
        <dbReference type="Proteomes" id="UP000283786"/>
    </source>
</evidence>
<proteinExistence type="predicted"/>
<dbReference type="RefSeq" id="WP_119840683.1">
    <property type="nucleotide sequence ID" value="NZ_CP060436.1"/>
</dbReference>
<dbReference type="Proteomes" id="UP000283786">
    <property type="component" value="Chromosome"/>
</dbReference>
<dbReference type="AlphaFoldDB" id="A0A418SCC2"/>
<dbReference type="EMBL" id="CP060436">
    <property type="protein sequence ID" value="QPM90055.1"/>
    <property type="molecule type" value="Genomic_DNA"/>
</dbReference>
<reference evidence="2 3" key="1">
    <citation type="submission" date="2020-08" db="EMBL/GenBank/DDBJ databases">
        <title>Genome sequence of Rhodobacteraceae bacterium Lw-13e.</title>
        <authorList>
            <person name="Poehlein A."/>
            <person name="Wolter L."/>
            <person name="Daniel R."/>
            <person name="Brinkhoff T."/>
        </authorList>
    </citation>
    <scope>NUCLEOTIDE SEQUENCE [LARGE SCALE GENOMIC DNA]</scope>
    <source>
        <strain evidence="2 3">Lw-13e</strain>
    </source>
</reference>
<sequence length="98" mass="10126">MSDVISKVIAALKDKLSGETLDGSAKFMIEEEGAVIVDGSDIRASDESEAADVTLTADAETVEDLLSGDLNPTSAFMTGKLSVDGDMSKAMQLAAILS</sequence>
<dbReference type="KEGG" id="palw:PSAL_012880"/>
<keyword evidence="3" id="KW-1185">Reference proteome</keyword>
<evidence type="ECO:0000313" key="2">
    <source>
        <dbReference type="EMBL" id="QPM90055.1"/>
    </source>
</evidence>
<protein>
    <recommendedName>
        <fullName evidence="1">SCP2 domain-containing protein</fullName>
    </recommendedName>
</protein>
<dbReference type="InterPro" id="IPR003033">
    <property type="entry name" value="SCP2_sterol-bd_dom"/>
</dbReference>
<dbReference type="OrthoDB" id="9809312at2"/>
<dbReference type="SUPFAM" id="SSF55718">
    <property type="entry name" value="SCP-like"/>
    <property type="match status" value="1"/>
</dbReference>
<feature type="domain" description="SCP2" evidence="1">
    <location>
        <begin position="21"/>
        <end position="97"/>
    </location>
</feature>
<evidence type="ECO:0000259" key="1">
    <source>
        <dbReference type="Pfam" id="PF02036"/>
    </source>
</evidence>
<organism evidence="2 3">
    <name type="scientific">Pseudooceanicola algae</name>
    <dbReference type="NCBI Taxonomy" id="1537215"/>
    <lineage>
        <taxon>Bacteria</taxon>
        <taxon>Pseudomonadati</taxon>
        <taxon>Pseudomonadota</taxon>
        <taxon>Alphaproteobacteria</taxon>
        <taxon>Rhodobacterales</taxon>
        <taxon>Paracoccaceae</taxon>
        <taxon>Pseudooceanicola</taxon>
    </lineage>
</organism>
<dbReference type="Gene3D" id="3.30.1050.10">
    <property type="entry name" value="SCP2 sterol-binding domain"/>
    <property type="match status" value="1"/>
</dbReference>
<gene>
    <name evidence="2" type="ORF">PSAL_012880</name>
</gene>
<name>A0A418SCC2_9RHOB</name>